<gene>
    <name evidence="2" type="ORF">SAMN06264365_105422</name>
</gene>
<feature type="transmembrane region" description="Helical" evidence="1">
    <location>
        <begin position="12"/>
        <end position="36"/>
    </location>
</feature>
<evidence type="ECO:0000313" key="2">
    <source>
        <dbReference type="EMBL" id="SNR78110.1"/>
    </source>
</evidence>
<keyword evidence="3" id="KW-1185">Reference proteome</keyword>
<protein>
    <recommendedName>
        <fullName evidence="4">DUF4239 domain-containing protein</fullName>
    </recommendedName>
</protein>
<keyword evidence="1" id="KW-1133">Transmembrane helix</keyword>
<accession>A0A238Z460</accession>
<dbReference type="Proteomes" id="UP000198415">
    <property type="component" value="Unassembled WGS sequence"/>
</dbReference>
<evidence type="ECO:0000256" key="1">
    <source>
        <dbReference type="SAM" id="Phobius"/>
    </source>
</evidence>
<dbReference type="OrthoDB" id="940913at2"/>
<dbReference type="Pfam" id="PF14023">
    <property type="entry name" value="Bestrophin-like"/>
    <property type="match status" value="1"/>
</dbReference>
<feature type="transmembrane region" description="Helical" evidence="1">
    <location>
        <begin position="190"/>
        <end position="210"/>
    </location>
</feature>
<proteinExistence type="predicted"/>
<sequence>MENSDADLPLWAVMLLVVGMTVAFAVGGQALIRWMFPKLREKRHNDVAGFLVAVIGVIYAVTVGFIIAEQWNNFTDAREHAQQEAFALSSIAQGGVILGPIWQAQMEQAVVRYNQAVIKGWPQQGDAEELGRIREEQTLDPLFALLDQVRPTTPAQRAYVDQASKQLTFAVADREERLYRAGTSHLERPLWVLVVFASGVILLFCMLFGLESRWLHYTMITGVAMTVSCNLLLVVLLNHPLSGTLQVSPDAYKSVVRDLTR</sequence>
<name>A0A238Z460_9ACTN</name>
<dbReference type="EMBL" id="FZNR01000005">
    <property type="protein sequence ID" value="SNR78110.1"/>
    <property type="molecule type" value="Genomic_DNA"/>
</dbReference>
<keyword evidence="1" id="KW-0472">Membrane</keyword>
<dbReference type="AlphaFoldDB" id="A0A238Z460"/>
<dbReference type="InterPro" id="IPR025333">
    <property type="entry name" value="DUF4239"/>
</dbReference>
<reference evidence="2 3" key="1">
    <citation type="submission" date="2017-06" db="EMBL/GenBank/DDBJ databases">
        <authorList>
            <person name="Kim H.J."/>
            <person name="Triplett B.A."/>
        </authorList>
    </citation>
    <scope>NUCLEOTIDE SEQUENCE [LARGE SCALE GENOMIC DNA]</scope>
    <source>
        <strain evidence="2 3">DSM 43151</strain>
    </source>
</reference>
<evidence type="ECO:0000313" key="3">
    <source>
        <dbReference type="Proteomes" id="UP000198415"/>
    </source>
</evidence>
<organism evidence="2 3">
    <name type="scientific">Actinoplanes regularis</name>
    <dbReference type="NCBI Taxonomy" id="52697"/>
    <lineage>
        <taxon>Bacteria</taxon>
        <taxon>Bacillati</taxon>
        <taxon>Actinomycetota</taxon>
        <taxon>Actinomycetes</taxon>
        <taxon>Micromonosporales</taxon>
        <taxon>Micromonosporaceae</taxon>
        <taxon>Actinoplanes</taxon>
    </lineage>
</organism>
<evidence type="ECO:0008006" key="4">
    <source>
        <dbReference type="Google" id="ProtNLM"/>
    </source>
</evidence>
<feature type="transmembrane region" description="Helical" evidence="1">
    <location>
        <begin position="48"/>
        <end position="68"/>
    </location>
</feature>
<feature type="transmembrane region" description="Helical" evidence="1">
    <location>
        <begin position="217"/>
        <end position="237"/>
    </location>
</feature>
<keyword evidence="1" id="KW-0812">Transmembrane</keyword>